<organism evidence="1 2">
    <name type="scientific">Mycolicibacterium aurum</name>
    <name type="common">Mycobacterium aurum</name>
    <dbReference type="NCBI Taxonomy" id="1791"/>
    <lineage>
        <taxon>Bacteria</taxon>
        <taxon>Bacillati</taxon>
        <taxon>Actinomycetota</taxon>
        <taxon>Actinomycetes</taxon>
        <taxon>Mycobacteriales</taxon>
        <taxon>Mycobacteriaceae</taxon>
        <taxon>Mycolicibacterium</taxon>
    </lineage>
</organism>
<proteinExistence type="predicted"/>
<gene>
    <name evidence="1" type="ORF">NCTC10437_01176</name>
</gene>
<dbReference type="InterPro" id="IPR036689">
    <property type="entry name" value="ESAT-6-like_sf"/>
</dbReference>
<sequence length="116" mass="12488">MPSQSPPSGPYASHGSALATDFDLMVSVAGKTDARNDEIRAMLQSFIGAMSNVPPSVWGGVAAARFREVVDRWNAESLKLHAALQRISETIRDNERILREAAEGHSQRIATVAASL</sequence>
<name>A0A3S4VNX6_MYCAU</name>
<dbReference type="OrthoDB" id="4474955at2"/>
<reference evidence="1 2" key="1">
    <citation type="submission" date="2018-12" db="EMBL/GenBank/DDBJ databases">
        <authorList>
            <consortium name="Pathogen Informatics"/>
        </authorList>
    </citation>
    <scope>NUCLEOTIDE SEQUENCE [LARGE SCALE GENOMIC DNA]</scope>
    <source>
        <strain evidence="1 2">NCTC10437</strain>
    </source>
</reference>
<dbReference type="InterPro" id="IPR010310">
    <property type="entry name" value="T7SS_ESAT-6-like"/>
</dbReference>
<accession>A0A3S4VNX6</accession>
<dbReference type="Pfam" id="PF06013">
    <property type="entry name" value="WXG100"/>
    <property type="match status" value="1"/>
</dbReference>
<dbReference type="STRING" id="1791.GCA_001049355_00129"/>
<evidence type="ECO:0000313" key="2">
    <source>
        <dbReference type="Proteomes" id="UP000279306"/>
    </source>
</evidence>
<dbReference type="AlphaFoldDB" id="A0A3S4VNX6"/>
<evidence type="ECO:0000313" key="1">
    <source>
        <dbReference type="EMBL" id="VEG52060.1"/>
    </source>
</evidence>
<dbReference type="KEGG" id="mauu:NCTC10437_01176"/>
<dbReference type="Proteomes" id="UP000279306">
    <property type="component" value="Chromosome"/>
</dbReference>
<dbReference type="Gene3D" id="1.10.287.1060">
    <property type="entry name" value="ESAT-6-like"/>
    <property type="match status" value="1"/>
</dbReference>
<dbReference type="EMBL" id="LR134356">
    <property type="protein sequence ID" value="VEG52060.1"/>
    <property type="molecule type" value="Genomic_DNA"/>
</dbReference>
<protein>
    <submittedName>
        <fullName evidence="1">WXG100 family type VII secretion target</fullName>
    </submittedName>
</protein>
<keyword evidence="2" id="KW-1185">Reference proteome</keyword>
<dbReference type="RefSeq" id="WP_048630110.1">
    <property type="nucleotide sequence ID" value="NZ_CVQQ01000001.1"/>
</dbReference>
<dbReference type="SUPFAM" id="SSF140453">
    <property type="entry name" value="EsxAB dimer-like"/>
    <property type="match status" value="1"/>
</dbReference>